<accession>A0A7S3BIY2</accession>
<reference evidence="1" key="1">
    <citation type="submission" date="2021-01" db="EMBL/GenBank/DDBJ databases">
        <authorList>
            <person name="Corre E."/>
            <person name="Pelletier E."/>
            <person name="Niang G."/>
            <person name="Scheremetjew M."/>
            <person name="Finn R."/>
            <person name="Kale V."/>
            <person name="Holt S."/>
            <person name="Cochrane G."/>
            <person name="Meng A."/>
            <person name="Brown T."/>
            <person name="Cohen L."/>
        </authorList>
    </citation>
    <scope>NUCLEOTIDE SEQUENCE</scope>
    <source>
        <strain evidence="1">RCC927</strain>
    </source>
</reference>
<proteinExistence type="predicted"/>
<dbReference type="AlphaFoldDB" id="A0A7S3BIY2"/>
<organism evidence="1">
    <name type="scientific">Prasinoderma singulare</name>
    <dbReference type="NCBI Taxonomy" id="676789"/>
    <lineage>
        <taxon>Eukaryota</taxon>
        <taxon>Viridiplantae</taxon>
        <taxon>Prasinodermophyta</taxon>
        <taxon>Prasinodermophyceae</taxon>
        <taxon>Prasinodermales</taxon>
        <taxon>Prasinodermaceae</taxon>
        <taxon>Prasinoderma</taxon>
    </lineage>
</organism>
<sequence length="201" mass="22176">MVSISIYLKTSARAAAAGAVLGAVAGSARRPKVAPRRADSTTASALINGDDAYASQHTYTYEAEELSRDVDLVLRRVHERRQRVDDAKRDKDFNERIVKLQVLHRVLKDADEVFEDTATTTAAGVSVIPLDKLCGACERVFASTVDAIAVPEDSHHERRMLAMLRRMRPRDAHLGSAQFGCTLEEFEELCAELVERAPLQA</sequence>
<gene>
    <name evidence="1" type="ORF">PSIN1315_LOCUS6127</name>
</gene>
<dbReference type="EMBL" id="HBHY01009527">
    <property type="protein sequence ID" value="CAE0136889.1"/>
    <property type="molecule type" value="Transcribed_RNA"/>
</dbReference>
<name>A0A7S3BIY2_9VIRI</name>
<protein>
    <submittedName>
        <fullName evidence="1">Uncharacterized protein</fullName>
    </submittedName>
</protein>
<evidence type="ECO:0000313" key="1">
    <source>
        <dbReference type="EMBL" id="CAE0136889.1"/>
    </source>
</evidence>